<dbReference type="EMBL" id="BKCJ010009404">
    <property type="protein sequence ID" value="GEU86798.1"/>
    <property type="molecule type" value="Genomic_DNA"/>
</dbReference>
<evidence type="ECO:0000313" key="2">
    <source>
        <dbReference type="EMBL" id="GEU86798.1"/>
    </source>
</evidence>
<sequence>MYHPRMASPPYNPPSRSSPIQSFHLDDDLGRYGGATSQPYQPFLSQDSKVHPTPFETTLPSRRTSEPPHTALQTQLIVLVEAVDLEDEEARIFISVFENKIEGIRIGEIKDGKRKKE</sequence>
<feature type="compositionally biased region" description="Polar residues" evidence="1">
    <location>
        <begin position="35"/>
        <end position="47"/>
    </location>
</feature>
<feature type="region of interest" description="Disordered" evidence="1">
    <location>
        <begin position="1"/>
        <end position="69"/>
    </location>
</feature>
<accession>A0A6L2NKM4</accession>
<protein>
    <submittedName>
        <fullName evidence="2">Uncharacterized protein</fullName>
    </submittedName>
</protein>
<name>A0A6L2NKM4_TANCI</name>
<comment type="caution">
    <text evidence="2">The sequence shown here is derived from an EMBL/GenBank/DDBJ whole genome shotgun (WGS) entry which is preliminary data.</text>
</comment>
<dbReference type="AlphaFoldDB" id="A0A6L2NKM4"/>
<gene>
    <name evidence="2" type="ORF">Tci_058776</name>
</gene>
<reference evidence="2" key="1">
    <citation type="journal article" date="2019" name="Sci. Rep.">
        <title>Draft genome of Tanacetum cinerariifolium, the natural source of mosquito coil.</title>
        <authorList>
            <person name="Yamashiro T."/>
            <person name="Shiraishi A."/>
            <person name="Satake H."/>
            <person name="Nakayama K."/>
        </authorList>
    </citation>
    <scope>NUCLEOTIDE SEQUENCE</scope>
</reference>
<proteinExistence type="predicted"/>
<organism evidence="2">
    <name type="scientific">Tanacetum cinerariifolium</name>
    <name type="common">Dalmatian daisy</name>
    <name type="synonym">Chrysanthemum cinerariifolium</name>
    <dbReference type="NCBI Taxonomy" id="118510"/>
    <lineage>
        <taxon>Eukaryota</taxon>
        <taxon>Viridiplantae</taxon>
        <taxon>Streptophyta</taxon>
        <taxon>Embryophyta</taxon>
        <taxon>Tracheophyta</taxon>
        <taxon>Spermatophyta</taxon>
        <taxon>Magnoliopsida</taxon>
        <taxon>eudicotyledons</taxon>
        <taxon>Gunneridae</taxon>
        <taxon>Pentapetalae</taxon>
        <taxon>asterids</taxon>
        <taxon>campanulids</taxon>
        <taxon>Asterales</taxon>
        <taxon>Asteraceae</taxon>
        <taxon>Asteroideae</taxon>
        <taxon>Anthemideae</taxon>
        <taxon>Anthemidinae</taxon>
        <taxon>Tanacetum</taxon>
    </lineage>
</organism>
<evidence type="ECO:0000256" key="1">
    <source>
        <dbReference type="SAM" id="MobiDB-lite"/>
    </source>
</evidence>